<sequence>MTIIKTAVDFILGLGVSVMMPVIITIFGLVLGQGFKKSFRAGITIGVGFVAINLVVGLLLGSVGPATTALVENLGFQLDIVDVGWPIGAAISFGTPVAPLLIPIILIMNLILLALNFTKTMDVDIWNYWHFIFAGSVAYYSTNNLFLGILAGCLTAAVTFKLADWTAPVLEHHFGLPGVSLPHSETVNFAPIMYLMNKIEDNIPGLNKLQADPESIRKRFGLMGEPMMMGLLLGMLMAILGGFDLKGILTLGIEISAGLTIMPKMVALLMEGLIPFSEGAREFIQKRFPGKDVYIGLDAAIVIGHPANMAVALLMVPIAIGLAVILPYNRMLPLADLSVLPFTMVWAVAASRGNIIRGIINGIATMCIVFFLATNLAELSTIMGHAVGFDFPEGATLISGIDSGSHIIPWIIIQLMNFNNPAMMALGAGAAVIYGVIWYFVRNDIKKQYAKELAEAEANE</sequence>
<dbReference type="InterPro" id="IPR013853">
    <property type="entry name" value="EIIC-GAT"/>
</dbReference>
<dbReference type="Pfam" id="PF03611">
    <property type="entry name" value="EIIC-GAT"/>
    <property type="match status" value="1"/>
</dbReference>
<comment type="subcellular location">
    <subcellularLocation>
        <location evidence="1">Cell membrane</location>
        <topology evidence="1">Multi-pass membrane protein</topology>
    </subcellularLocation>
</comment>
<feature type="transmembrane region" description="Helical" evidence="9">
    <location>
        <begin position="255"/>
        <end position="274"/>
    </location>
</feature>
<dbReference type="PANTHER" id="PTHR37324">
    <property type="entry name" value="PTS SYSTEM GALACTITOL-SPECIFIC EIIC COMPONENT"/>
    <property type="match status" value="1"/>
</dbReference>
<dbReference type="GO" id="GO:0015577">
    <property type="term" value="F:galactitol transmembrane transporter activity"/>
    <property type="evidence" value="ECO:0007669"/>
    <property type="project" value="InterPro"/>
</dbReference>
<feature type="transmembrane region" description="Helical" evidence="9">
    <location>
        <begin position="226"/>
        <end position="243"/>
    </location>
</feature>
<proteinExistence type="predicted"/>
<evidence type="ECO:0000313" key="11">
    <source>
        <dbReference type="EMBL" id="MBR0600586.1"/>
    </source>
</evidence>
<evidence type="ECO:0000256" key="4">
    <source>
        <dbReference type="ARBA" id="ARBA00022597"/>
    </source>
</evidence>
<evidence type="ECO:0000313" key="12">
    <source>
        <dbReference type="Proteomes" id="UP000675664"/>
    </source>
</evidence>
<keyword evidence="3" id="KW-1003">Cell membrane</keyword>
<gene>
    <name evidence="11" type="ORF">KCX82_22200</name>
</gene>
<feature type="transmembrane region" description="Helical" evidence="9">
    <location>
        <begin position="83"/>
        <end position="113"/>
    </location>
</feature>
<evidence type="ECO:0000256" key="5">
    <source>
        <dbReference type="ARBA" id="ARBA00022683"/>
    </source>
</evidence>
<feature type="domain" description="PTS EIIC type-2" evidence="10">
    <location>
        <begin position="8"/>
        <end position="438"/>
    </location>
</feature>
<feature type="transmembrane region" description="Helical" evidence="9">
    <location>
        <begin position="146"/>
        <end position="163"/>
    </location>
</feature>
<dbReference type="PIRSF" id="PIRSF006304">
    <property type="entry name" value="GatC"/>
    <property type="match status" value="1"/>
</dbReference>
<keyword evidence="2" id="KW-0813">Transport</keyword>
<dbReference type="InterPro" id="IPR013014">
    <property type="entry name" value="PTS_EIIC_2"/>
</dbReference>
<dbReference type="PANTHER" id="PTHR37324:SF2">
    <property type="entry name" value="PTS SYSTEM GALACTITOL-SPECIFIC EIIC COMPONENT"/>
    <property type="match status" value="1"/>
</dbReference>
<reference evidence="11" key="2">
    <citation type="submission" date="2021-04" db="EMBL/GenBank/DDBJ databases">
        <authorList>
            <person name="Liu J."/>
        </authorList>
    </citation>
    <scope>NUCLEOTIDE SEQUENCE</scope>
    <source>
        <strain evidence="11">BAD-6</strain>
    </source>
</reference>
<name>A0A8J7W7X9_9FIRM</name>
<dbReference type="GO" id="GO:0005886">
    <property type="term" value="C:plasma membrane"/>
    <property type="evidence" value="ECO:0007669"/>
    <property type="project" value="UniProtKB-SubCell"/>
</dbReference>
<keyword evidence="5" id="KW-0598">Phosphotransferase system</keyword>
<evidence type="ECO:0000256" key="1">
    <source>
        <dbReference type="ARBA" id="ARBA00004651"/>
    </source>
</evidence>
<comment type="caution">
    <text evidence="11">The sequence shown here is derived from an EMBL/GenBank/DDBJ whole genome shotgun (WGS) entry which is preliminary data.</text>
</comment>
<evidence type="ECO:0000256" key="2">
    <source>
        <dbReference type="ARBA" id="ARBA00022448"/>
    </source>
</evidence>
<evidence type="ECO:0000256" key="8">
    <source>
        <dbReference type="ARBA" id="ARBA00023136"/>
    </source>
</evidence>
<keyword evidence="7 9" id="KW-1133">Transmembrane helix</keyword>
<dbReference type="RefSeq" id="WP_227020668.1">
    <property type="nucleotide sequence ID" value="NZ_JAGSND010000036.1"/>
</dbReference>
<feature type="transmembrane region" description="Helical" evidence="9">
    <location>
        <begin position="422"/>
        <end position="441"/>
    </location>
</feature>
<evidence type="ECO:0000256" key="7">
    <source>
        <dbReference type="ARBA" id="ARBA00022989"/>
    </source>
</evidence>
<organism evidence="11 12">
    <name type="scientific">Sinanaerobacter chloroacetimidivorans</name>
    <dbReference type="NCBI Taxonomy" id="2818044"/>
    <lineage>
        <taxon>Bacteria</taxon>
        <taxon>Bacillati</taxon>
        <taxon>Bacillota</taxon>
        <taxon>Clostridia</taxon>
        <taxon>Peptostreptococcales</taxon>
        <taxon>Anaerovoracaceae</taxon>
        <taxon>Sinanaerobacter</taxon>
    </lineage>
</organism>
<evidence type="ECO:0000256" key="9">
    <source>
        <dbReference type="SAM" id="Phobius"/>
    </source>
</evidence>
<protein>
    <submittedName>
        <fullName evidence="11">PTS galactitol transporter subunit IIC</fullName>
    </submittedName>
</protein>
<feature type="transmembrane region" description="Helical" evidence="9">
    <location>
        <begin position="12"/>
        <end position="31"/>
    </location>
</feature>
<dbReference type="AlphaFoldDB" id="A0A8J7W7X9"/>
<feature type="transmembrane region" description="Helical" evidence="9">
    <location>
        <begin position="43"/>
        <end position="63"/>
    </location>
</feature>
<evidence type="ECO:0000256" key="6">
    <source>
        <dbReference type="ARBA" id="ARBA00022692"/>
    </source>
</evidence>
<keyword evidence="8 9" id="KW-0472">Membrane</keyword>
<keyword evidence="4" id="KW-0762">Sugar transport</keyword>
<evidence type="ECO:0000259" key="10">
    <source>
        <dbReference type="PROSITE" id="PS51104"/>
    </source>
</evidence>
<dbReference type="InterPro" id="IPR004703">
    <property type="entry name" value="PTS_sugar-sp_permease"/>
</dbReference>
<feature type="transmembrane region" description="Helical" evidence="9">
    <location>
        <begin position="358"/>
        <end position="377"/>
    </location>
</feature>
<feature type="transmembrane region" description="Helical" evidence="9">
    <location>
        <begin position="295"/>
        <end position="325"/>
    </location>
</feature>
<dbReference type="PROSITE" id="PS51104">
    <property type="entry name" value="PTS_EIIC_TYPE_2"/>
    <property type="match status" value="1"/>
</dbReference>
<keyword evidence="6 9" id="KW-0812">Transmembrane</keyword>
<dbReference type="GO" id="GO:0009401">
    <property type="term" value="P:phosphoenolpyruvate-dependent sugar phosphotransferase system"/>
    <property type="evidence" value="ECO:0007669"/>
    <property type="project" value="UniProtKB-KW"/>
</dbReference>
<accession>A0A8J7W7X9</accession>
<evidence type="ECO:0000256" key="3">
    <source>
        <dbReference type="ARBA" id="ARBA00022475"/>
    </source>
</evidence>
<dbReference type="EMBL" id="JAGSND010000036">
    <property type="protein sequence ID" value="MBR0600586.1"/>
    <property type="molecule type" value="Genomic_DNA"/>
</dbReference>
<dbReference type="Proteomes" id="UP000675664">
    <property type="component" value="Unassembled WGS sequence"/>
</dbReference>
<reference evidence="11" key="1">
    <citation type="submission" date="2021-04" db="EMBL/GenBank/DDBJ databases">
        <title>Sinoanaerobacter chloroacetimidivorans sp. nov., an obligate anaerobic bacterium isolated from anaerobic sludge.</title>
        <authorList>
            <person name="Bao Y."/>
        </authorList>
    </citation>
    <scope>NUCLEOTIDE SEQUENCE</scope>
    <source>
        <strain evidence="11">BAD-6</strain>
    </source>
</reference>
<keyword evidence="12" id="KW-1185">Reference proteome</keyword>